<dbReference type="OrthoDB" id="3242805at2"/>
<dbReference type="PROSITE" id="PS51197">
    <property type="entry name" value="HTH_RRF2_2"/>
    <property type="match status" value="1"/>
</dbReference>
<reference evidence="1 2" key="1">
    <citation type="submission" date="2018-07" db="EMBL/GenBank/DDBJ databases">
        <title>Genomic Encyclopedia of Type Strains, Phase III (KMG-III): the genomes of soil and plant-associated and newly described type strains.</title>
        <authorList>
            <person name="Whitman W."/>
        </authorList>
    </citation>
    <scope>NUCLEOTIDE SEQUENCE [LARGE SCALE GENOMIC DNA]</scope>
    <source>
        <strain evidence="1 2">CECT 7506</strain>
    </source>
</reference>
<dbReference type="EMBL" id="QPJD01000005">
    <property type="protein sequence ID" value="RCW49146.1"/>
    <property type="molecule type" value="Genomic_DNA"/>
</dbReference>
<dbReference type="PANTHER" id="PTHR33221:SF15">
    <property type="entry name" value="HTH-TYPE TRANSCRIPTIONAL REGULATOR YWGB-RELATED"/>
    <property type="match status" value="1"/>
</dbReference>
<dbReference type="GO" id="GO:0003700">
    <property type="term" value="F:DNA-binding transcription factor activity"/>
    <property type="evidence" value="ECO:0007669"/>
    <property type="project" value="TreeGrafter"/>
</dbReference>
<dbReference type="PANTHER" id="PTHR33221">
    <property type="entry name" value="WINGED HELIX-TURN-HELIX TRANSCRIPTIONAL REGULATOR, RRF2 FAMILY"/>
    <property type="match status" value="1"/>
</dbReference>
<dbReference type="InterPro" id="IPR000944">
    <property type="entry name" value="Tscrpt_reg_Rrf2"/>
</dbReference>
<dbReference type="Proteomes" id="UP000252415">
    <property type="component" value="Unassembled WGS sequence"/>
</dbReference>
<evidence type="ECO:0000313" key="1">
    <source>
        <dbReference type="EMBL" id="RCW49146.1"/>
    </source>
</evidence>
<proteinExistence type="predicted"/>
<dbReference type="RefSeq" id="WP_114379875.1">
    <property type="nucleotide sequence ID" value="NZ_QPJD01000005.1"/>
</dbReference>
<evidence type="ECO:0000313" key="2">
    <source>
        <dbReference type="Proteomes" id="UP000252415"/>
    </source>
</evidence>
<dbReference type="Gene3D" id="1.10.10.10">
    <property type="entry name" value="Winged helix-like DNA-binding domain superfamily/Winged helix DNA-binding domain"/>
    <property type="match status" value="1"/>
</dbReference>
<dbReference type="InterPro" id="IPR036388">
    <property type="entry name" value="WH-like_DNA-bd_sf"/>
</dbReference>
<dbReference type="InterPro" id="IPR036390">
    <property type="entry name" value="WH_DNA-bd_sf"/>
</dbReference>
<organism evidence="1 2">
    <name type="scientific">Paenibacillus prosopidis</name>
    <dbReference type="NCBI Taxonomy" id="630520"/>
    <lineage>
        <taxon>Bacteria</taxon>
        <taxon>Bacillati</taxon>
        <taxon>Bacillota</taxon>
        <taxon>Bacilli</taxon>
        <taxon>Bacillales</taxon>
        <taxon>Paenibacillaceae</taxon>
        <taxon>Paenibacillus</taxon>
    </lineage>
</organism>
<dbReference type="Pfam" id="PF02082">
    <property type="entry name" value="Rrf2"/>
    <property type="match status" value="1"/>
</dbReference>
<comment type="caution">
    <text evidence="1">The sequence shown here is derived from an EMBL/GenBank/DDBJ whole genome shotgun (WGS) entry which is preliminary data.</text>
</comment>
<sequence>MNSEFTVAVHCLVFLAYLPDHMASSELLARNVSTNPTRIRKVMSLLRTHGFVKTKEGVGGGYLLSCEPDKVTLGQIYRAISTGNLKPHWCSGNQEDACLVSANMEHVMDDIFTEAETHYELCLERTTIQSVLDKVKKCKHV</sequence>
<protein>
    <submittedName>
        <fullName evidence="1">Rrf2 family protein</fullName>
    </submittedName>
</protein>
<accession>A0A368W2X3</accession>
<dbReference type="AlphaFoldDB" id="A0A368W2X3"/>
<name>A0A368W2X3_9BACL</name>
<keyword evidence="2" id="KW-1185">Reference proteome</keyword>
<dbReference type="SUPFAM" id="SSF46785">
    <property type="entry name" value="Winged helix' DNA-binding domain"/>
    <property type="match status" value="1"/>
</dbReference>
<gene>
    <name evidence="1" type="ORF">DFP97_105331</name>
</gene>
<dbReference type="GO" id="GO:0005829">
    <property type="term" value="C:cytosol"/>
    <property type="evidence" value="ECO:0007669"/>
    <property type="project" value="TreeGrafter"/>
</dbReference>